<feature type="region of interest" description="Disordered" evidence="1">
    <location>
        <begin position="49"/>
        <end position="76"/>
    </location>
</feature>
<feature type="compositionally biased region" description="Basic residues" evidence="1">
    <location>
        <begin position="605"/>
        <end position="615"/>
    </location>
</feature>
<feature type="region of interest" description="Disordered" evidence="1">
    <location>
        <begin position="166"/>
        <end position="247"/>
    </location>
</feature>
<dbReference type="EMBL" id="CAICTM010000242">
    <property type="protein sequence ID" value="CAB9505768.1"/>
    <property type="molecule type" value="Genomic_DNA"/>
</dbReference>
<evidence type="ECO:0000313" key="4">
    <source>
        <dbReference type="Proteomes" id="UP001153069"/>
    </source>
</evidence>
<feature type="compositionally biased region" description="Low complexity" evidence="1">
    <location>
        <begin position="128"/>
        <end position="145"/>
    </location>
</feature>
<evidence type="ECO:0000256" key="1">
    <source>
        <dbReference type="SAM" id="MobiDB-lite"/>
    </source>
</evidence>
<feature type="compositionally biased region" description="Basic and acidic residues" evidence="1">
    <location>
        <begin position="65"/>
        <end position="75"/>
    </location>
</feature>
<evidence type="ECO:0000256" key="2">
    <source>
        <dbReference type="SAM" id="SignalP"/>
    </source>
</evidence>
<proteinExistence type="predicted"/>
<feature type="compositionally biased region" description="Basic and acidic residues" evidence="1">
    <location>
        <begin position="219"/>
        <end position="230"/>
    </location>
</feature>
<evidence type="ECO:0000313" key="3">
    <source>
        <dbReference type="EMBL" id="CAB9505768.1"/>
    </source>
</evidence>
<feature type="region of interest" description="Disordered" evidence="1">
    <location>
        <begin position="592"/>
        <end position="628"/>
    </location>
</feature>
<comment type="caution">
    <text evidence="3">The sequence shown here is derived from an EMBL/GenBank/DDBJ whole genome shotgun (WGS) entry which is preliminary data.</text>
</comment>
<sequence length="628" mass="69221">MKIQLSALVAWMACQETLAAFSPPPSSRHVMPRTNNNFVVVSHTGALSMSVGNSTSDPLLQQKEQPTKKQKDIDPKSFASKMDAELDSLNEKIQKKESEKDQPDNTMDAYNQALQNTMRQVDQETTTKKTTAGKGFGAPKATTTTTDKKKKDVDATWDANFEELKNFQAGGESKSSKTPLELIQEAKKAKESSKKPDVVAAKQEIMTPAQQMAQVSKAMMDEKKKMEPPKKVVASTPPPPKVEEPKKVEIPVAKKTVVEEPKKMEQPKKVVEPVAAKKVVASTPPPPKMELPKKVEIPVVEPVVAKKEETVASKLKKMGMKLEAPKIDFKLSTGWASKMTDSIMESFATVGKGGFEMVKEIQSSLNTTMVEDMDITYEEALDKMSNSVQGFVKICSILGDAVKDVAAEMKKSSPAKKKMPIQQTLKEENVQKVIKRASLRIEDAMVTMLKEEEEAATLPPVVEEPPKVSTETWGSYLDQLQEMKAKISPPVKEEEPQVEEPVLQESAPEKPTVLFQDLMSKNERDAMITSVFEQVAANANMPGDKLKNAMKKFQREVGNRPVDLDATTPLEEIKSKATSVFGNLKSSASSLAENVSAKANELQKTKKATPSKPKVKNPFASLFNKENK</sequence>
<feature type="compositionally biased region" description="Basic and acidic residues" evidence="1">
    <location>
        <begin position="184"/>
        <end position="197"/>
    </location>
</feature>
<keyword evidence="2" id="KW-0732">Signal</keyword>
<organism evidence="3 4">
    <name type="scientific">Seminavis robusta</name>
    <dbReference type="NCBI Taxonomy" id="568900"/>
    <lineage>
        <taxon>Eukaryota</taxon>
        <taxon>Sar</taxon>
        <taxon>Stramenopiles</taxon>
        <taxon>Ochrophyta</taxon>
        <taxon>Bacillariophyta</taxon>
        <taxon>Bacillariophyceae</taxon>
        <taxon>Bacillariophycidae</taxon>
        <taxon>Naviculales</taxon>
        <taxon>Naviculaceae</taxon>
        <taxon>Seminavis</taxon>
    </lineage>
</organism>
<accession>A0A9N8HD23</accession>
<feature type="region of interest" description="Disordered" evidence="1">
    <location>
        <begin position="117"/>
        <end position="151"/>
    </location>
</feature>
<feature type="signal peptide" evidence="2">
    <location>
        <begin position="1"/>
        <end position="19"/>
    </location>
</feature>
<gene>
    <name evidence="3" type="ORF">SEMRO_243_G096790.1</name>
</gene>
<name>A0A9N8HD23_9STRA</name>
<feature type="chain" id="PRO_5040189424" evidence="2">
    <location>
        <begin position="20"/>
        <end position="628"/>
    </location>
</feature>
<feature type="region of interest" description="Disordered" evidence="1">
    <location>
        <begin position="488"/>
        <end position="511"/>
    </location>
</feature>
<dbReference type="AlphaFoldDB" id="A0A9N8HD23"/>
<keyword evidence="4" id="KW-1185">Reference proteome</keyword>
<dbReference type="Proteomes" id="UP001153069">
    <property type="component" value="Unassembled WGS sequence"/>
</dbReference>
<protein>
    <submittedName>
        <fullName evidence="3">Uncharacterized protein</fullName>
    </submittedName>
</protein>
<feature type="compositionally biased region" description="Polar residues" evidence="1">
    <location>
        <begin position="49"/>
        <end position="64"/>
    </location>
</feature>
<reference evidence="3" key="1">
    <citation type="submission" date="2020-06" db="EMBL/GenBank/DDBJ databases">
        <authorList>
            <consortium name="Plant Systems Biology data submission"/>
        </authorList>
    </citation>
    <scope>NUCLEOTIDE SEQUENCE</scope>
    <source>
        <strain evidence="3">D6</strain>
    </source>
</reference>